<feature type="region of interest" description="Disordered" evidence="1">
    <location>
        <begin position="1"/>
        <end position="48"/>
    </location>
</feature>
<protein>
    <submittedName>
        <fullName evidence="2">Uncharacterized protein</fullName>
    </submittedName>
</protein>
<keyword evidence="3" id="KW-1185">Reference proteome</keyword>
<sequence length="113" mass="12830">MKSNSKAIIGRDPIDPNRPRVDSTAPRLLPRDSAAPPPSRQHRPAGHRLSLLAAPPTQPHLIIPSTKTESHCQELPPRWSHRPRLSIPDPIVSKSEASLERSRWPNLRHQYWL</sequence>
<accession>A0A8T0SY67</accession>
<feature type="compositionally biased region" description="Basic and acidic residues" evidence="1">
    <location>
        <begin position="12"/>
        <end position="21"/>
    </location>
</feature>
<gene>
    <name evidence="2" type="ORF">PVAP13_5KG564307</name>
</gene>
<evidence type="ECO:0000313" key="3">
    <source>
        <dbReference type="Proteomes" id="UP000823388"/>
    </source>
</evidence>
<proteinExistence type="predicted"/>
<reference evidence="2" key="1">
    <citation type="submission" date="2020-05" db="EMBL/GenBank/DDBJ databases">
        <title>WGS assembly of Panicum virgatum.</title>
        <authorList>
            <person name="Lovell J.T."/>
            <person name="Jenkins J."/>
            <person name="Shu S."/>
            <person name="Juenger T.E."/>
            <person name="Schmutz J."/>
        </authorList>
    </citation>
    <scope>NUCLEOTIDE SEQUENCE</scope>
    <source>
        <strain evidence="2">AP13</strain>
    </source>
</reference>
<organism evidence="2 3">
    <name type="scientific">Panicum virgatum</name>
    <name type="common">Blackwell switchgrass</name>
    <dbReference type="NCBI Taxonomy" id="38727"/>
    <lineage>
        <taxon>Eukaryota</taxon>
        <taxon>Viridiplantae</taxon>
        <taxon>Streptophyta</taxon>
        <taxon>Embryophyta</taxon>
        <taxon>Tracheophyta</taxon>
        <taxon>Spermatophyta</taxon>
        <taxon>Magnoliopsida</taxon>
        <taxon>Liliopsida</taxon>
        <taxon>Poales</taxon>
        <taxon>Poaceae</taxon>
        <taxon>PACMAD clade</taxon>
        <taxon>Panicoideae</taxon>
        <taxon>Panicodae</taxon>
        <taxon>Paniceae</taxon>
        <taxon>Panicinae</taxon>
        <taxon>Panicum</taxon>
        <taxon>Panicum sect. Hiantes</taxon>
    </lineage>
</organism>
<name>A0A8T0SY67_PANVG</name>
<evidence type="ECO:0000313" key="2">
    <source>
        <dbReference type="EMBL" id="KAG2601019.1"/>
    </source>
</evidence>
<dbReference type="Proteomes" id="UP000823388">
    <property type="component" value="Chromosome 5K"/>
</dbReference>
<dbReference type="EMBL" id="CM029045">
    <property type="protein sequence ID" value="KAG2601019.1"/>
    <property type="molecule type" value="Genomic_DNA"/>
</dbReference>
<evidence type="ECO:0000256" key="1">
    <source>
        <dbReference type="SAM" id="MobiDB-lite"/>
    </source>
</evidence>
<comment type="caution">
    <text evidence="2">The sequence shown here is derived from an EMBL/GenBank/DDBJ whole genome shotgun (WGS) entry which is preliminary data.</text>
</comment>
<feature type="region of interest" description="Disordered" evidence="1">
    <location>
        <begin position="67"/>
        <end position="89"/>
    </location>
</feature>
<dbReference type="AlphaFoldDB" id="A0A8T0SY67"/>